<evidence type="ECO:0000256" key="4">
    <source>
        <dbReference type="ARBA" id="ARBA00022552"/>
    </source>
</evidence>
<evidence type="ECO:0000256" key="6">
    <source>
        <dbReference type="ARBA" id="ARBA00023235"/>
    </source>
</evidence>
<keyword evidence="4" id="KW-0698">rRNA processing</keyword>
<evidence type="ECO:0000259" key="10">
    <source>
        <dbReference type="SMART" id="SM00363"/>
    </source>
</evidence>
<comment type="catalytic activity">
    <reaction evidence="1">
        <text>uridine(955/2504/2580) in 23S rRNA = pseudouridine(955/2504/2580) in 23S rRNA</text>
        <dbReference type="Rhea" id="RHEA:42528"/>
        <dbReference type="Rhea" id="RHEA-COMP:10099"/>
        <dbReference type="Rhea" id="RHEA-COMP:10100"/>
        <dbReference type="ChEBI" id="CHEBI:65314"/>
        <dbReference type="ChEBI" id="CHEBI:65315"/>
        <dbReference type="EC" id="5.4.99.24"/>
    </reaction>
</comment>
<evidence type="ECO:0000313" key="12">
    <source>
        <dbReference type="Proteomes" id="UP000282818"/>
    </source>
</evidence>
<dbReference type="EMBL" id="SACQ01000001">
    <property type="protein sequence ID" value="RVU32809.1"/>
    <property type="molecule type" value="Genomic_DNA"/>
</dbReference>
<evidence type="ECO:0000256" key="3">
    <source>
        <dbReference type="ARBA" id="ARBA00010876"/>
    </source>
</evidence>
<comment type="catalytic activity">
    <reaction evidence="9">
        <text>a uridine in RNA = a pseudouridine in RNA</text>
        <dbReference type="Rhea" id="RHEA:48348"/>
        <dbReference type="Rhea" id="RHEA-COMP:12068"/>
        <dbReference type="Rhea" id="RHEA-COMP:12069"/>
        <dbReference type="ChEBI" id="CHEBI:65314"/>
        <dbReference type="ChEBI" id="CHEBI:65315"/>
    </reaction>
</comment>
<evidence type="ECO:0000313" key="11">
    <source>
        <dbReference type="EMBL" id="RVU32809.1"/>
    </source>
</evidence>
<dbReference type="PROSITE" id="PS50889">
    <property type="entry name" value="S4"/>
    <property type="match status" value="1"/>
</dbReference>
<proteinExistence type="inferred from homology"/>
<keyword evidence="6 9" id="KW-0413">Isomerase</keyword>
<reference evidence="11 12" key="1">
    <citation type="submission" date="2019-01" db="EMBL/GenBank/DDBJ databases">
        <authorList>
            <person name="Chen W.-M."/>
        </authorList>
    </citation>
    <scope>NUCLEOTIDE SEQUENCE [LARGE SCALE GENOMIC DNA]</scope>
    <source>
        <strain evidence="11 12">HPM-16</strain>
    </source>
</reference>
<dbReference type="PANTHER" id="PTHR21600">
    <property type="entry name" value="MITOCHONDRIAL RNA PSEUDOURIDINE SYNTHASE"/>
    <property type="match status" value="1"/>
</dbReference>
<dbReference type="CDD" id="cd00165">
    <property type="entry name" value="S4"/>
    <property type="match status" value="1"/>
</dbReference>
<dbReference type="Pfam" id="PF01479">
    <property type="entry name" value="S4"/>
    <property type="match status" value="1"/>
</dbReference>
<dbReference type="GO" id="GO:0000455">
    <property type="term" value="P:enzyme-directed rRNA pseudouridine synthesis"/>
    <property type="evidence" value="ECO:0007669"/>
    <property type="project" value="UniProtKB-ARBA"/>
</dbReference>
<evidence type="ECO:0000256" key="7">
    <source>
        <dbReference type="PIRSR" id="PIRSR606225-1"/>
    </source>
</evidence>
<feature type="domain" description="RNA-binding S4" evidence="10">
    <location>
        <begin position="28"/>
        <end position="95"/>
    </location>
</feature>
<name>A0A437QEE8_9GAMM</name>
<gene>
    <name evidence="11" type="primary">rluC</name>
    <name evidence="11" type="ORF">EOE65_03910</name>
</gene>
<evidence type="ECO:0000256" key="5">
    <source>
        <dbReference type="ARBA" id="ARBA00022884"/>
    </source>
</evidence>
<evidence type="ECO:0000256" key="1">
    <source>
        <dbReference type="ARBA" id="ARBA00000381"/>
    </source>
</evidence>
<dbReference type="InterPro" id="IPR006224">
    <property type="entry name" value="PsdUridine_synth_RluA-like_CS"/>
</dbReference>
<dbReference type="Pfam" id="PF00849">
    <property type="entry name" value="PseudoU_synth_2"/>
    <property type="match status" value="1"/>
</dbReference>
<dbReference type="Gene3D" id="3.10.290.10">
    <property type="entry name" value="RNA-binding S4 domain"/>
    <property type="match status" value="1"/>
</dbReference>
<dbReference type="InterPro" id="IPR050188">
    <property type="entry name" value="RluA_PseudoU_synthase"/>
</dbReference>
<dbReference type="RefSeq" id="WP_127692977.1">
    <property type="nucleotide sequence ID" value="NZ_SACQ01000001.1"/>
</dbReference>
<dbReference type="SUPFAM" id="SSF55120">
    <property type="entry name" value="Pseudouridine synthase"/>
    <property type="match status" value="1"/>
</dbReference>
<dbReference type="GO" id="GO:0160141">
    <property type="term" value="F:23S rRNA pseudouridine(955/2504/2580) synthase activity"/>
    <property type="evidence" value="ECO:0007669"/>
    <property type="project" value="UniProtKB-EC"/>
</dbReference>
<evidence type="ECO:0000256" key="9">
    <source>
        <dbReference type="RuleBase" id="RU362028"/>
    </source>
</evidence>
<dbReference type="InterPro" id="IPR006225">
    <property type="entry name" value="PsdUridine_synth_RluC/D"/>
</dbReference>
<dbReference type="AlphaFoldDB" id="A0A437QEE8"/>
<dbReference type="EC" id="5.4.99.-" evidence="9"/>
<dbReference type="SUPFAM" id="SSF55174">
    <property type="entry name" value="Alpha-L RNA-binding motif"/>
    <property type="match status" value="1"/>
</dbReference>
<dbReference type="NCBIfam" id="NF008249">
    <property type="entry name" value="PRK11025.1"/>
    <property type="match status" value="1"/>
</dbReference>
<dbReference type="PANTHER" id="PTHR21600:SF92">
    <property type="entry name" value="RIBOSOMAL LARGE SUBUNIT PSEUDOURIDINE SYNTHASE C"/>
    <property type="match status" value="1"/>
</dbReference>
<dbReference type="Proteomes" id="UP000282818">
    <property type="component" value="Unassembled WGS sequence"/>
</dbReference>
<dbReference type="FunFam" id="3.10.290.10:FF:000010">
    <property type="entry name" value="Pseudouridine synthase"/>
    <property type="match status" value="1"/>
</dbReference>
<dbReference type="InterPro" id="IPR036986">
    <property type="entry name" value="S4_RNA-bd_sf"/>
</dbReference>
<organism evidence="11 12">
    <name type="scientific">Neptunomonas marina</name>
    <dbReference type="NCBI Taxonomy" id="1815562"/>
    <lineage>
        <taxon>Bacteria</taxon>
        <taxon>Pseudomonadati</taxon>
        <taxon>Pseudomonadota</taxon>
        <taxon>Gammaproteobacteria</taxon>
        <taxon>Oceanospirillales</taxon>
        <taxon>Oceanospirillaceae</taxon>
        <taxon>Neptunomonas</taxon>
    </lineage>
</organism>
<evidence type="ECO:0000256" key="8">
    <source>
        <dbReference type="PROSITE-ProRule" id="PRU00182"/>
    </source>
</evidence>
<dbReference type="NCBIfam" id="TIGR00005">
    <property type="entry name" value="rluA_subfam"/>
    <property type="match status" value="1"/>
</dbReference>
<comment type="function">
    <text evidence="2">Responsible for synthesis of pseudouridine from uracil at positions 955, 2504 and 2580 in 23S ribosomal RNA.</text>
</comment>
<dbReference type="InterPro" id="IPR002942">
    <property type="entry name" value="S4_RNA-bd"/>
</dbReference>
<dbReference type="PROSITE" id="PS01129">
    <property type="entry name" value="PSI_RLU"/>
    <property type="match status" value="1"/>
</dbReference>
<evidence type="ECO:0000256" key="2">
    <source>
        <dbReference type="ARBA" id="ARBA00002876"/>
    </source>
</evidence>
<dbReference type="Gene3D" id="3.30.2350.10">
    <property type="entry name" value="Pseudouridine synthase"/>
    <property type="match status" value="1"/>
</dbReference>
<comment type="caution">
    <text evidence="11">The sequence shown here is derived from an EMBL/GenBank/DDBJ whole genome shotgun (WGS) entry which is preliminary data.</text>
</comment>
<dbReference type="CDD" id="cd02869">
    <property type="entry name" value="PseudoU_synth_RluA_like"/>
    <property type="match status" value="1"/>
</dbReference>
<dbReference type="GO" id="GO:0003723">
    <property type="term" value="F:RNA binding"/>
    <property type="evidence" value="ECO:0007669"/>
    <property type="project" value="UniProtKB-KW"/>
</dbReference>
<accession>A0A437QEE8</accession>
<sequence length="333" mass="37188">MSDKHENTQSVENQKVRFVEVDEDQSGQRIDNFLRTQLKGVPKSMIYRILRKGEVRVNKKRIKPDGRVQGGDIVRIPPIRTAQVTEKPVASQGLLNELESSVLYESKALMIINKPSGLAVHGGSGIGLGLIEAIRQMRPDERFLELVHRLDRDTSGCIMIAKKRSMLRFLHEGLRNKTINKIYHALVVGRWESRHNHMDAPLLKNELKSGERIVKVHAEGKPSVTRFKVLRRFAAQATLVEARPVTGRTHQIRVHSQFAGNPIIGDDKYGVEAVNKAMKVKGVRRLFLHAAELNLTLPDGERLRVTAPLSDELSAALSGLASSTETGSSEVDK</sequence>
<dbReference type="InterPro" id="IPR020103">
    <property type="entry name" value="PsdUridine_synth_cat_dom_sf"/>
</dbReference>
<dbReference type="SMART" id="SM00363">
    <property type="entry name" value="S4"/>
    <property type="match status" value="1"/>
</dbReference>
<keyword evidence="12" id="KW-1185">Reference proteome</keyword>
<comment type="similarity">
    <text evidence="3 9">Belongs to the pseudouridine synthase RluA family.</text>
</comment>
<feature type="active site" evidence="7">
    <location>
        <position position="151"/>
    </location>
</feature>
<keyword evidence="5 8" id="KW-0694">RNA-binding</keyword>
<protein>
    <recommendedName>
        <fullName evidence="9">Pseudouridine synthase</fullName>
        <ecNumber evidence="9">5.4.99.-</ecNumber>
    </recommendedName>
</protein>
<dbReference type="InterPro" id="IPR006145">
    <property type="entry name" value="PsdUridine_synth_RsuA/RluA"/>
</dbReference>